<dbReference type="InterPro" id="IPR021625">
    <property type="entry name" value="PI31_Prot_N"/>
</dbReference>
<dbReference type="PANTHER" id="PTHR13266:SF1">
    <property type="entry name" value="PROTEASOME INHIBITOR PI31 SUBUNIT"/>
    <property type="match status" value="1"/>
</dbReference>
<name>A0A922E8C9_CARIL</name>
<evidence type="ECO:0000256" key="3">
    <source>
        <dbReference type="SAM" id="MobiDB-lite"/>
    </source>
</evidence>
<keyword evidence="2" id="KW-0647">Proteasome</keyword>
<feature type="compositionally biased region" description="Low complexity" evidence="3">
    <location>
        <begin position="126"/>
        <end position="137"/>
    </location>
</feature>
<dbReference type="GO" id="GO:0043161">
    <property type="term" value="P:proteasome-mediated ubiquitin-dependent protein catabolic process"/>
    <property type="evidence" value="ECO:0007669"/>
    <property type="project" value="InterPro"/>
</dbReference>
<dbReference type="Pfam" id="PF11566">
    <property type="entry name" value="PI31_Prot_N"/>
    <property type="match status" value="1"/>
</dbReference>
<feature type="compositionally biased region" description="Basic and acidic residues" evidence="3">
    <location>
        <begin position="151"/>
        <end position="164"/>
    </location>
</feature>
<proteinExistence type="inferred from homology"/>
<dbReference type="EMBL" id="CM031833">
    <property type="protein sequence ID" value="KAG6697485.1"/>
    <property type="molecule type" value="Genomic_DNA"/>
</dbReference>
<dbReference type="InterPro" id="IPR045128">
    <property type="entry name" value="PI31-like"/>
</dbReference>
<organism evidence="5 6">
    <name type="scientific">Carya illinoinensis</name>
    <name type="common">Pecan</name>
    <dbReference type="NCBI Taxonomy" id="32201"/>
    <lineage>
        <taxon>Eukaryota</taxon>
        <taxon>Viridiplantae</taxon>
        <taxon>Streptophyta</taxon>
        <taxon>Embryophyta</taxon>
        <taxon>Tracheophyta</taxon>
        <taxon>Spermatophyta</taxon>
        <taxon>Magnoliopsida</taxon>
        <taxon>eudicotyledons</taxon>
        <taxon>Gunneridae</taxon>
        <taxon>Pentapetalae</taxon>
        <taxon>rosids</taxon>
        <taxon>fabids</taxon>
        <taxon>Fagales</taxon>
        <taxon>Juglandaceae</taxon>
        <taxon>Carya</taxon>
    </lineage>
</organism>
<dbReference type="GO" id="GO:0000502">
    <property type="term" value="C:proteasome complex"/>
    <property type="evidence" value="ECO:0007669"/>
    <property type="project" value="UniProtKB-KW"/>
</dbReference>
<gene>
    <name evidence="5" type="ORF">I3842_09G202400</name>
</gene>
<dbReference type="GO" id="GO:0070628">
    <property type="term" value="F:proteasome binding"/>
    <property type="evidence" value="ECO:0007669"/>
    <property type="project" value="InterPro"/>
</dbReference>
<feature type="region of interest" description="Disordered" evidence="3">
    <location>
        <begin position="126"/>
        <end position="169"/>
    </location>
</feature>
<dbReference type="AlphaFoldDB" id="A0A922E8C9"/>
<evidence type="ECO:0000313" key="5">
    <source>
        <dbReference type="EMBL" id="KAG6697485.1"/>
    </source>
</evidence>
<dbReference type="Proteomes" id="UP000811246">
    <property type="component" value="Chromosome 9"/>
</dbReference>
<comment type="similarity">
    <text evidence="1">Belongs to the proteasome inhibitor PI31 family.</text>
</comment>
<protein>
    <recommendedName>
        <fullName evidence="4">PI31 proteasome regulator N-terminal domain-containing protein</fullName>
    </recommendedName>
</protein>
<reference evidence="5" key="1">
    <citation type="submission" date="2021-01" db="EMBL/GenBank/DDBJ databases">
        <authorList>
            <person name="Lovell J.T."/>
            <person name="Bentley N."/>
            <person name="Bhattarai G."/>
            <person name="Jenkins J.W."/>
            <person name="Sreedasyam A."/>
            <person name="Alarcon Y."/>
            <person name="Bock C."/>
            <person name="Boston L."/>
            <person name="Carlson J."/>
            <person name="Cervantes K."/>
            <person name="Clermont K."/>
            <person name="Krom N."/>
            <person name="Kubenka K."/>
            <person name="Mamidi S."/>
            <person name="Mattison C."/>
            <person name="Monteros M."/>
            <person name="Pisani C."/>
            <person name="Plott C."/>
            <person name="Rajasekar S."/>
            <person name="Rhein H.S."/>
            <person name="Rohla C."/>
            <person name="Song M."/>
            <person name="Hilaire R.S."/>
            <person name="Shu S."/>
            <person name="Wells L."/>
            <person name="Wang X."/>
            <person name="Webber J."/>
            <person name="Heerema R.J."/>
            <person name="Klein P."/>
            <person name="Conner P."/>
            <person name="Grauke L."/>
            <person name="Grimwood J."/>
            <person name="Schmutz J."/>
            <person name="Randall J.J."/>
        </authorList>
    </citation>
    <scope>NUCLEOTIDE SEQUENCE</scope>
    <source>
        <tissue evidence="5">Leaf</tissue>
    </source>
</reference>
<dbReference type="PANTHER" id="PTHR13266">
    <property type="entry name" value="PROTEASOME INHIBITOR"/>
    <property type="match status" value="1"/>
</dbReference>
<evidence type="ECO:0000313" key="6">
    <source>
        <dbReference type="Proteomes" id="UP000811246"/>
    </source>
</evidence>
<feature type="domain" description="PI31 proteasome regulator N-terminal" evidence="4">
    <location>
        <begin position="30"/>
        <end position="126"/>
    </location>
</feature>
<sequence>MVDDKSVMAVVRAARPSFCNNHDKIAFAVGMDQWNGLDDEYTFVYANPDKGSKKVLVKCLEMEDKLLVDALADGDSEPFRLWGWWVFHCSVEDYAGENGGTNYSGQYKNLAELVKKLDTEILSKLDGSSLPSSSNNASRERASRRLNPGSPERKLSNDSTRITRPETATNGSRTFPYYFDTGRLITVNSMEKNFSFPAVVLTSQHRNNYPPHLHFSASESPCHGFTNSCNTIGFFSLFNPFGFNTKHILCEFKLPSVETFFAITGNLSLSPESHSEPTVSNLTLWFGIPKASFP</sequence>
<accession>A0A922E8C9</accession>
<evidence type="ECO:0000256" key="1">
    <source>
        <dbReference type="ARBA" id="ARBA00006405"/>
    </source>
</evidence>
<evidence type="ECO:0000259" key="4">
    <source>
        <dbReference type="Pfam" id="PF11566"/>
    </source>
</evidence>
<evidence type="ECO:0000256" key="2">
    <source>
        <dbReference type="ARBA" id="ARBA00022942"/>
    </source>
</evidence>
<dbReference type="GO" id="GO:0004866">
    <property type="term" value="F:endopeptidase inhibitor activity"/>
    <property type="evidence" value="ECO:0007669"/>
    <property type="project" value="InterPro"/>
</dbReference>
<comment type="caution">
    <text evidence="5">The sequence shown here is derived from an EMBL/GenBank/DDBJ whole genome shotgun (WGS) entry which is preliminary data.</text>
</comment>